<feature type="transmembrane region" description="Helical" evidence="1">
    <location>
        <begin position="153"/>
        <end position="171"/>
    </location>
</feature>
<feature type="domain" description="DUF1206" evidence="2">
    <location>
        <begin position="110"/>
        <end position="176"/>
    </location>
</feature>
<reference evidence="3 4" key="1">
    <citation type="journal article" date="2014" name="Int. J. Syst. Evol. Microbiol.">
        <title>Complete genome sequence of Corynebacterium casei LMG S-19264T (=DSM 44701T), isolated from a smear-ripened cheese.</title>
        <authorList>
            <consortium name="US DOE Joint Genome Institute (JGI-PGF)"/>
            <person name="Walter F."/>
            <person name="Albersmeier A."/>
            <person name="Kalinowski J."/>
            <person name="Ruckert C."/>
        </authorList>
    </citation>
    <scope>NUCLEOTIDE SEQUENCE [LARGE SCALE GENOMIC DNA]</scope>
    <source>
        <strain evidence="3 4">CCM 8669</strain>
    </source>
</reference>
<name>A0A917IX73_9MICC</name>
<dbReference type="EMBL" id="BMDC01000004">
    <property type="protein sequence ID" value="GGH66623.1"/>
    <property type="molecule type" value="Genomic_DNA"/>
</dbReference>
<evidence type="ECO:0000313" key="4">
    <source>
        <dbReference type="Proteomes" id="UP000600171"/>
    </source>
</evidence>
<keyword evidence="4" id="KW-1185">Reference proteome</keyword>
<dbReference type="AlphaFoldDB" id="A0A917IX73"/>
<evidence type="ECO:0000313" key="3">
    <source>
        <dbReference type="EMBL" id="GGH66623.1"/>
    </source>
</evidence>
<proteinExistence type="predicted"/>
<dbReference type="RefSeq" id="WP_188360317.1">
    <property type="nucleotide sequence ID" value="NZ_BMDC01000004.1"/>
</dbReference>
<feature type="domain" description="DUF1206" evidence="2">
    <location>
        <begin position="32"/>
        <end position="95"/>
    </location>
</feature>
<sequence length="273" mass="27886">MSNGKVNEVKNKTDRHANKLAQHPVMVALAKVGFVVSGLLHIMIGWIAFKVATGSGGGEASNSGAMAQIAQNPGGQILLWVMTIGLAALGLWRLLTIVVANETKDKLKGAALGVVFLGLAFSASKFAMGGSSSDSQKTSSVTSSVLEMPGGKIIIALAGLVVIGVGIYGIYKGATRKFKEDLEAGASGGNVGSAIVIAGTVGYIARGIAFLVLGGLIIWAGFTSDPGKAGGMDSALRTIGSQPFGAILLILTALGFVLYGIYSIARAKYTNEV</sequence>
<dbReference type="InterPro" id="IPR009597">
    <property type="entry name" value="DUF1206"/>
</dbReference>
<protein>
    <recommendedName>
        <fullName evidence="2">DUF1206 domain-containing protein</fullName>
    </recommendedName>
</protein>
<evidence type="ECO:0000256" key="1">
    <source>
        <dbReference type="SAM" id="Phobius"/>
    </source>
</evidence>
<feature type="transmembrane region" description="Helical" evidence="1">
    <location>
        <begin position="25"/>
        <end position="49"/>
    </location>
</feature>
<feature type="transmembrane region" description="Helical" evidence="1">
    <location>
        <begin position="107"/>
        <end position="128"/>
    </location>
</feature>
<keyword evidence="1" id="KW-0472">Membrane</keyword>
<feature type="domain" description="DUF1206" evidence="2">
    <location>
        <begin position="201"/>
        <end position="269"/>
    </location>
</feature>
<gene>
    <name evidence="3" type="ORF">GCM10007359_20960</name>
</gene>
<feature type="transmembrane region" description="Helical" evidence="1">
    <location>
        <begin position="191"/>
        <end position="222"/>
    </location>
</feature>
<evidence type="ECO:0000259" key="2">
    <source>
        <dbReference type="Pfam" id="PF06724"/>
    </source>
</evidence>
<keyword evidence="1" id="KW-0812">Transmembrane</keyword>
<dbReference type="Proteomes" id="UP000600171">
    <property type="component" value="Unassembled WGS sequence"/>
</dbReference>
<feature type="transmembrane region" description="Helical" evidence="1">
    <location>
        <begin position="77"/>
        <end position="95"/>
    </location>
</feature>
<dbReference type="Pfam" id="PF06724">
    <property type="entry name" value="DUF1206"/>
    <property type="match status" value="3"/>
</dbReference>
<comment type="caution">
    <text evidence="3">The sequence shown here is derived from an EMBL/GenBank/DDBJ whole genome shotgun (WGS) entry which is preliminary data.</text>
</comment>
<keyword evidence="1" id="KW-1133">Transmembrane helix</keyword>
<accession>A0A917IX73</accession>
<organism evidence="3 4">
    <name type="scientific">Rothia aerolata</name>
    <dbReference type="NCBI Taxonomy" id="1812262"/>
    <lineage>
        <taxon>Bacteria</taxon>
        <taxon>Bacillati</taxon>
        <taxon>Actinomycetota</taxon>
        <taxon>Actinomycetes</taxon>
        <taxon>Micrococcales</taxon>
        <taxon>Micrococcaceae</taxon>
        <taxon>Rothia</taxon>
    </lineage>
</organism>
<feature type="transmembrane region" description="Helical" evidence="1">
    <location>
        <begin position="242"/>
        <end position="262"/>
    </location>
</feature>